<dbReference type="SMART" id="SM01080">
    <property type="entry name" value="CHASE2"/>
    <property type="match status" value="1"/>
</dbReference>
<dbReference type="OrthoDB" id="444941at2"/>
<dbReference type="EMBL" id="GL890874">
    <property type="protein sequence ID" value="EGJ33032.1"/>
    <property type="molecule type" value="Genomic_DNA"/>
</dbReference>
<feature type="transmembrane region" description="Helical" evidence="1">
    <location>
        <begin position="697"/>
        <end position="716"/>
    </location>
</feature>
<dbReference type="Pfam" id="PF12770">
    <property type="entry name" value="CHAT"/>
    <property type="match status" value="1"/>
</dbReference>
<sequence length="766" mass="86681">MAKLVTLKLDGDFEEGFRVTLEIGSEGEGPETELTGRLPPAPNLVNHYHEWRSTYRSLGSSLRAIKIKRVAIGGSINNQSQGLCDRLNRWLKSELFSPLREKWLEKVGTTEEVRVLIRTKNPQLRQLPWHQWDFLERYHQAEIALSTPEYEQPGKSNQSRDRHKVRILAILGNSEGINIQQDRQLLENLPFADITFLVEEPRQKLNEALWEQPWDILFFAGHSETEAGRGRIHINQTDSLTIDELREALKKAIERGLSLAIFNSCDGLGLANELEQLHIPHMIIMREPVPDLVAQQFLQYFLKAFASGKSLYLAVQEARKKLQGLEDQCPCASWLPVICQNPAAIPPTWQQLRGNHQRHLLQSALIVSVVVTILVMVIRQLGMLQLWELKAFDQLMRLRPNPGVDTRLLVVEATDAEIMRYGYPLPDQTLAQVLDKLESDQPRMIGLDIFRERPREPGHQALSRQLQQNQKFIALCSAREANNPKNSGIKPPSGVPESRLGFSNIMADPDGIIRRHLVFMHPYHDDPCATDHSFSARVALHYLAQDRIKAKTIAMNKIRLGKTVLTELSANAGGYHNRDYRGFQVLLNYRKTVARRVTVTEVLEGKVKPEWVKDKIVLIGITARIAKDYHLTPYSALEWPYQEMPGVILQAQMVSQMISAGLGERPLLSVWSVWGDLFWVWAWSIIGATIAWRYGRILYWGLATVTATGVLYLLCFGLFTLGVWVPLVPSALALVATSVIVVVYRKPLGGITPLALDGIIIGFLSV</sequence>
<gene>
    <name evidence="3" type="ORF">LYNGBM3L_55180</name>
</gene>
<feature type="transmembrane region" description="Helical" evidence="1">
    <location>
        <begin position="667"/>
        <end position="691"/>
    </location>
</feature>
<dbReference type="Proteomes" id="UP000003959">
    <property type="component" value="Unassembled WGS sequence"/>
</dbReference>
<keyword evidence="4" id="KW-1185">Reference proteome</keyword>
<reference evidence="4" key="1">
    <citation type="journal article" date="2011" name="Proc. Natl. Acad. Sci. U.S.A.">
        <title>Genomic insights into the physiology and ecology of the marine filamentous cyanobacterium Lyngbya majuscula.</title>
        <authorList>
            <person name="Jones A.C."/>
            <person name="Monroe E.A."/>
            <person name="Podell S."/>
            <person name="Hess W.R."/>
            <person name="Klages S."/>
            <person name="Esquenazi E."/>
            <person name="Niessen S."/>
            <person name="Hoover H."/>
            <person name="Rothmann M."/>
            <person name="Lasken R.S."/>
            <person name="Yates J.R.III."/>
            <person name="Reinhardt R."/>
            <person name="Kube M."/>
            <person name="Burkart M.D."/>
            <person name="Allen E.E."/>
            <person name="Dorrestein P.C."/>
            <person name="Gerwick W.H."/>
            <person name="Gerwick L."/>
        </authorList>
    </citation>
    <scope>NUCLEOTIDE SEQUENCE [LARGE SCALE GENOMIC DNA]</scope>
    <source>
        <strain evidence="4">3L</strain>
    </source>
</reference>
<feature type="domain" description="CHASE2" evidence="2">
    <location>
        <begin position="384"/>
        <end position="690"/>
    </location>
</feature>
<protein>
    <submittedName>
        <fullName evidence="3">Putative transmembrane sensor domain protein</fullName>
    </submittedName>
</protein>
<evidence type="ECO:0000313" key="3">
    <source>
        <dbReference type="EMBL" id="EGJ33032.1"/>
    </source>
</evidence>
<feature type="transmembrane region" description="Helical" evidence="1">
    <location>
        <begin position="723"/>
        <end position="744"/>
    </location>
</feature>
<evidence type="ECO:0000259" key="2">
    <source>
        <dbReference type="SMART" id="SM01080"/>
    </source>
</evidence>
<evidence type="ECO:0000313" key="4">
    <source>
        <dbReference type="Proteomes" id="UP000003959"/>
    </source>
</evidence>
<dbReference type="HOGENOM" id="CLU_010903_0_0_3"/>
<dbReference type="InterPro" id="IPR007890">
    <property type="entry name" value="CHASE2"/>
</dbReference>
<evidence type="ECO:0000256" key="1">
    <source>
        <dbReference type="SAM" id="Phobius"/>
    </source>
</evidence>
<dbReference type="RefSeq" id="WP_008183432.1">
    <property type="nucleotide sequence ID" value="NZ_GL890874.1"/>
</dbReference>
<name>F4XR57_9CYAN</name>
<dbReference type="eggNOG" id="COG4252">
    <property type="taxonomic scope" value="Bacteria"/>
</dbReference>
<keyword evidence="1 3" id="KW-0812">Transmembrane</keyword>
<dbReference type="Pfam" id="PF05226">
    <property type="entry name" value="CHASE2"/>
    <property type="match status" value="1"/>
</dbReference>
<proteinExistence type="predicted"/>
<dbReference type="InterPro" id="IPR024983">
    <property type="entry name" value="CHAT_dom"/>
</dbReference>
<dbReference type="AlphaFoldDB" id="F4XR57"/>
<accession>F4XR57</accession>
<keyword evidence="1" id="KW-1133">Transmembrane helix</keyword>
<keyword evidence="1" id="KW-0472">Membrane</keyword>
<organism evidence="3 4">
    <name type="scientific">Moorena producens 3L</name>
    <dbReference type="NCBI Taxonomy" id="489825"/>
    <lineage>
        <taxon>Bacteria</taxon>
        <taxon>Bacillati</taxon>
        <taxon>Cyanobacteriota</taxon>
        <taxon>Cyanophyceae</taxon>
        <taxon>Coleofasciculales</taxon>
        <taxon>Coleofasciculaceae</taxon>
        <taxon>Moorena</taxon>
    </lineage>
</organism>